<name>A0A1H3KDS3_9BURK</name>
<keyword evidence="1" id="KW-0732">Signal</keyword>
<accession>A0A1H3KDS3</accession>
<dbReference type="Proteomes" id="UP000183417">
    <property type="component" value="Unassembled WGS sequence"/>
</dbReference>
<dbReference type="Gene3D" id="1.25.40.10">
    <property type="entry name" value="Tetratricopeptide repeat domain"/>
    <property type="match status" value="1"/>
</dbReference>
<dbReference type="AlphaFoldDB" id="A0A1H3KDS3"/>
<evidence type="ECO:0000313" key="3">
    <source>
        <dbReference type="Proteomes" id="UP000183417"/>
    </source>
</evidence>
<dbReference type="GeneID" id="94691192"/>
<gene>
    <name evidence="2" type="ORF">SAMN05421547_105139</name>
</gene>
<protein>
    <submittedName>
        <fullName evidence="2">Uncharacterized protein</fullName>
    </submittedName>
</protein>
<dbReference type="SUPFAM" id="SSF48452">
    <property type="entry name" value="TPR-like"/>
    <property type="match status" value="1"/>
</dbReference>
<feature type="signal peptide" evidence="1">
    <location>
        <begin position="1"/>
        <end position="23"/>
    </location>
</feature>
<evidence type="ECO:0000313" key="2">
    <source>
        <dbReference type="EMBL" id="SDY50311.1"/>
    </source>
</evidence>
<sequence length="268" mass="29608">MKLPLLAAMALALQLLAPGPAMAADDIVFKDSAGRVLKRSDLDKADGRFSWELPRATPVSQAARDAHALGRAAGQRGDNRAALAHFETASKLAPDWPYPVYDAAFTYLLQKDFDAAYRHYRRVDAMAPRGFFTAKTAVHSLRMERDGKLPQGTYLRYLALEWETDRSKVRQAALAMTRETPGFAPAWKTAALMEDDPDQCLALLDSGLKAGPDAQTRGFLLLNKALLLRERNQIPEAMVMLGELAVDPRSPLDVEALARHTLAQWARP</sequence>
<feature type="chain" id="PRO_5010311002" evidence="1">
    <location>
        <begin position="24"/>
        <end position="268"/>
    </location>
</feature>
<evidence type="ECO:0000256" key="1">
    <source>
        <dbReference type="SAM" id="SignalP"/>
    </source>
</evidence>
<dbReference type="RefSeq" id="WP_074921406.1">
    <property type="nucleotide sequence ID" value="NZ_CP141274.1"/>
</dbReference>
<dbReference type="EMBL" id="FNPE01000005">
    <property type="protein sequence ID" value="SDY50311.1"/>
    <property type="molecule type" value="Genomic_DNA"/>
</dbReference>
<organism evidence="2 3">
    <name type="scientific">Delftia lacustris</name>
    <dbReference type="NCBI Taxonomy" id="558537"/>
    <lineage>
        <taxon>Bacteria</taxon>
        <taxon>Pseudomonadati</taxon>
        <taxon>Pseudomonadota</taxon>
        <taxon>Betaproteobacteria</taxon>
        <taxon>Burkholderiales</taxon>
        <taxon>Comamonadaceae</taxon>
        <taxon>Delftia</taxon>
    </lineage>
</organism>
<proteinExistence type="predicted"/>
<dbReference type="InterPro" id="IPR011990">
    <property type="entry name" value="TPR-like_helical_dom_sf"/>
</dbReference>
<reference evidence="2 3" key="1">
    <citation type="submission" date="2016-10" db="EMBL/GenBank/DDBJ databases">
        <authorList>
            <person name="de Groot N.N."/>
        </authorList>
    </citation>
    <scope>NUCLEOTIDE SEQUENCE [LARGE SCALE GENOMIC DNA]</scope>
    <source>
        <strain evidence="2 3">LMG 24775</strain>
    </source>
</reference>